<sequence length="53" mass="6408">MWEPISFNELYDKIITTENRLTGELANFWKLIKIEPEKWQEKQYGKEGGDFGW</sequence>
<dbReference type="KEGG" id="nko:Niako_0052"/>
<proteinExistence type="predicted"/>
<accession>G8TIW0</accession>
<dbReference type="EMBL" id="CP003178">
    <property type="protein sequence ID" value="AEV96454.1"/>
    <property type="molecule type" value="Genomic_DNA"/>
</dbReference>
<dbReference type="HOGENOM" id="CLU_3063923_0_0_10"/>
<protein>
    <submittedName>
        <fullName evidence="1">Uncharacterized protein</fullName>
    </submittedName>
</protein>
<name>G8TIW0_NIAKG</name>
<evidence type="ECO:0000313" key="1">
    <source>
        <dbReference type="EMBL" id="AEV96454.1"/>
    </source>
</evidence>
<reference evidence="1 2" key="1">
    <citation type="submission" date="2011-12" db="EMBL/GenBank/DDBJ databases">
        <title>The complete genome of Niastella koreensis GR20-10.</title>
        <authorList>
            <consortium name="US DOE Joint Genome Institute (JGI-PGF)"/>
            <person name="Lucas S."/>
            <person name="Han J."/>
            <person name="Lapidus A."/>
            <person name="Bruce D."/>
            <person name="Goodwin L."/>
            <person name="Pitluck S."/>
            <person name="Peters L."/>
            <person name="Kyrpides N."/>
            <person name="Mavromatis K."/>
            <person name="Ivanova N."/>
            <person name="Mikhailova N."/>
            <person name="Davenport K."/>
            <person name="Saunders E."/>
            <person name="Detter J.C."/>
            <person name="Tapia R."/>
            <person name="Han C."/>
            <person name="Land M."/>
            <person name="Hauser L."/>
            <person name="Markowitz V."/>
            <person name="Cheng J.-F."/>
            <person name="Hugenholtz P."/>
            <person name="Woyke T."/>
            <person name="Wu D."/>
            <person name="Tindall B."/>
            <person name="Pomrenke H."/>
            <person name="Brambilla E."/>
            <person name="Klenk H.-P."/>
            <person name="Eisen J.A."/>
        </authorList>
    </citation>
    <scope>NUCLEOTIDE SEQUENCE [LARGE SCALE GENOMIC DNA]</scope>
    <source>
        <strain evidence="2">DSM 17620 / KACC 11465 / NBRC 106392 / GR20-10</strain>
    </source>
</reference>
<dbReference type="AlphaFoldDB" id="G8TIW0"/>
<gene>
    <name evidence="1" type="ordered locus">Niako_0052</name>
</gene>
<organism evidence="1 2">
    <name type="scientific">Niastella koreensis (strain DSM 17620 / KACC 11465 / NBRC 106392 / GR20-10)</name>
    <dbReference type="NCBI Taxonomy" id="700598"/>
    <lineage>
        <taxon>Bacteria</taxon>
        <taxon>Pseudomonadati</taxon>
        <taxon>Bacteroidota</taxon>
        <taxon>Chitinophagia</taxon>
        <taxon>Chitinophagales</taxon>
        <taxon>Chitinophagaceae</taxon>
        <taxon>Niastella</taxon>
    </lineage>
</organism>
<evidence type="ECO:0000313" key="2">
    <source>
        <dbReference type="Proteomes" id="UP000005438"/>
    </source>
</evidence>
<dbReference type="Proteomes" id="UP000005438">
    <property type="component" value="Chromosome"/>
</dbReference>